<dbReference type="EMBL" id="FOXD01000002">
    <property type="protein sequence ID" value="SFP11589.1"/>
    <property type="molecule type" value="Genomic_DNA"/>
</dbReference>
<sequence length="220" mass="24943">MTELQNSNVIDLLPPNLKNDPDIKAASKVINQTFKDTVEKTNPLKLYVNIQDQPDEVLDHLLWQSHVTFSEGSGLAETREEKINLIENSEYIHNIKGTPAALERVLELLNMDGKVTEWFNYGGDPYFFRIDIQVKNKGLSENNITLLENLITAFKNNRSWVDVINFYLVSNAKVHLASLSYFGEEITVYPWQQTEVQGHAVARLGSGSRSTETTTIYPKG</sequence>
<reference evidence="2" key="1">
    <citation type="submission" date="2016-10" db="EMBL/GenBank/DDBJ databases">
        <authorList>
            <person name="Varghese N."/>
            <person name="Submissions S."/>
        </authorList>
    </citation>
    <scope>NUCLEOTIDE SEQUENCE [LARGE SCALE GENOMIC DNA]</scope>
    <source>
        <strain evidence="2">S7</strain>
    </source>
</reference>
<proteinExistence type="predicted"/>
<dbReference type="OrthoDB" id="90759at2"/>
<dbReference type="Pfam" id="PF09684">
    <property type="entry name" value="Tail_P2_I"/>
    <property type="match status" value="1"/>
</dbReference>
<dbReference type="NCBIfam" id="TIGR01634">
    <property type="entry name" value="tail_P2_I"/>
    <property type="match status" value="1"/>
</dbReference>
<accession>A0A1I5MPV2</accession>
<protein>
    <submittedName>
        <fullName evidence="1">Phage tail protein, P2 protein I family</fullName>
    </submittedName>
</protein>
<dbReference type="STRING" id="1884432.SAMN05518683_102302"/>
<evidence type="ECO:0000313" key="2">
    <source>
        <dbReference type="Proteomes" id="UP000198892"/>
    </source>
</evidence>
<name>A0A1I5MPV2_9BACI</name>
<dbReference type="AlphaFoldDB" id="A0A1I5MPV2"/>
<dbReference type="InterPro" id="IPR006521">
    <property type="entry name" value="Tail_protein_I"/>
</dbReference>
<dbReference type="RefSeq" id="WP_093335131.1">
    <property type="nucleotide sequence ID" value="NZ_FOXD01000002.1"/>
</dbReference>
<organism evidence="1 2">
    <name type="scientific">Salibacterium halotolerans</name>
    <dbReference type="NCBI Taxonomy" id="1884432"/>
    <lineage>
        <taxon>Bacteria</taxon>
        <taxon>Bacillati</taxon>
        <taxon>Bacillota</taxon>
        <taxon>Bacilli</taxon>
        <taxon>Bacillales</taxon>
        <taxon>Bacillaceae</taxon>
    </lineage>
</organism>
<evidence type="ECO:0000313" key="1">
    <source>
        <dbReference type="EMBL" id="SFP11589.1"/>
    </source>
</evidence>
<dbReference type="Proteomes" id="UP000198892">
    <property type="component" value="Unassembled WGS sequence"/>
</dbReference>
<gene>
    <name evidence="1" type="ORF">SAMN05518683_102302</name>
</gene>
<keyword evidence="2" id="KW-1185">Reference proteome</keyword>